<gene>
    <name evidence="6" type="ORF">GTQ45_12135</name>
</gene>
<dbReference type="GO" id="GO:0009288">
    <property type="term" value="C:bacterial-type flagellum"/>
    <property type="evidence" value="ECO:0007669"/>
    <property type="project" value="UniProtKB-SubCell"/>
</dbReference>
<dbReference type="Pfam" id="PF00669">
    <property type="entry name" value="Flagellin_N"/>
    <property type="match status" value="1"/>
</dbReference>
<dbReference type="SUPFAM" id="SSF64518">
    <property type="entry name" value="Phase 1 flagellin"/>
    <property type="match status" value="1"/>
</dbReference>
<evidence type="ECO:0000256" key="2">
    <source>
        <dbReference type="ARBA" id="ARBA00004613"/>
    </source>
</evidence>
<name>A0A845QD15_9HYPH</name>
<dbReference type="GO" id="GO:0005576">
    <property type="term" value="C:extracellular region"/>
    <property type="evidence" value="ECO:0007669"/>
    <property type="project" value="UniProtKB-SubCell"/>
</dbReference>
<dbReference type="InterPro" id="IPR001492">
    <property type="entry name" value="Flagellin"/>
</dbReference>
<dbReference type="Gene3D" id="1.20.1330.10">
    <property type="entry name" value="f41 fragment of flagellin, N-terminal domain"/>
    <property type="match status" value="1"/>
</dbReference>
<dbReference type="Proteomes" id="UP000470384">
    <property type="component" value="Unassembled WGS sequence"/>
</dbReference>
<reference evidence="6 7" key="1">
    <citation type="journal article" date="2016" name="Int. J. Syst. Evol. Microbiol.">
        <title>Pyruvatibacter mobilis gen. nov., sp. nov., a marine bacterium from the culture broth of Picochlorum sp. 122.</title>
        <authorList>
            <person name="Wang G."/>
            <person name="Tang M."/>
            <person name="Wu H."/>
            <person name="Dai S."/>
            <person name="Li T."/>
            <person name="Chen C."/>
            <person name="He H."/>
            <person name="Fan J."/>
            <person name="Xiang W."/>
            <person name="Li X."/>
        </authorList>
    </citation>
    <scope>NUCLEOTIDE SEQUENCE [LARGE SCALE GENOMIC DNA]</scope>
    <source>
        <strain evidence="6 7">GYP-11</strain>
    </source>
</reference>
<dbReference type="AlphaFoldDB" id="A0A845QD15"/>
<evidence type="ECO:0000256" key="1">
    <source>
        <dbReference type="ARBA" id="ARBA00004365"/>
    </source>
</evidence>
<protein>
    <recommendedName>
        <fullName evidence="5">Flagellin N-terminal domain-containing protein</fullName>
    </recommendedName>
</protein>
<dbReference type="OrthoDB" id="7312911at2"/>
<keyword evidence="7" id="KW-1185">Reference proteome</keyword>
<comment type="caution">
    <text evidence="6">The sequence shown here is derived from an EMBL/GenBank/DDBJ whole genome shotgun (WGS) entry which is preliminary data.</text>
</comment>
<evidence type="ECO:0000313" key="7">
    <source>
        <dbReference type="Proteomes" id="UP000470384"/>
    </source>
</evidence>
<comment type="subcellular location">
    <subcellularLocation>
        <location evidence="1">Bacterial flagellum</location>
    </subcellularLocation>
    <subcellularLocation>
        <location evidence="2">Secreted</location>
    </subcellularLocation>
</comment>
<dbReference type="RefSeq" id="WP_160588554.1">
    <property type="nucleotide sequence ID" value="NZ_BMHN01000001.1"/>
</dbReference>
<keyword evidence="4" id="KW-0975">Bacterial flagellum</keyword>
<evidence type="ECO:0000256" key="4">
    <source>
        <dbReference type="ARBA" id="ARBA00023143"/>
    </source>
</evidence>
<evidence type="ECO:0000256" key="3">
    <source>
        <dbReference type="ARBA" id="ARBA00005709"/>
    </source>
</evidence>
<accession>A0A845QD15</accession>
<dbReference type="GO" id="GO:0005198">
    <property type="term" value="F:structural molecule activity"/>
    <property type="evidence" value="ECO:0007669"/>
    <property type="project" value="InterPro"/>
</dbReference>
<sequence>MQVPSLLQSLTTTNQINTMRAQLTDLQTQLATGKKSQSHAGLGVNAGLVLDLRAELNVMDAYIRTIDQTQLRLTTVQQSLSRVDDIAAEMRTASLTSGYETIDTKQTQLQYTAAERLEEVLAVLNTDIGGRHLFGGAATQTQPVEVYDTVINGDVGRAGFKQIVSERAQADLGSDNRGRLQIPVPAGDTVTVTEDNAPPFGLKFDAVSTDLANVTAGIAGAPQALSVQFAAPLPTDGQTINISFNLPDGTKETLTLKAITTGTPNEGKFLVGADANATAANFQSALARDVEILAQTSLKGASAQRAATEFFEYDSATPPQRVDGPPFDTATGLRDATTTDTVFWYKGDNTTTPIRDSATAKIDDGRIISYATRADEGPTRDVVKTLAVLAALEFPDADPLSQRAYDETTQRTGKKFAFNGTTSIADLRTQLALKETSLSNTKDRHERTINATQVLLAETENADTNEVGAKILQLQNQLTASYQVTSLVSRLTLTNYI</sequence>
<dbReference type="PANTHER" id="PTHR42792">
    <property type="entry name" value="FLAGELLIN"/>
    <property type="match status" value="1"/>
</dbReference>
<dbReference type="InterPro" id="IPR001029">
    <property type="entry name" value="Flagellin_N"/>
</dbReference>
<dbReference type="GeneID" id="300654153"/>
<dbReference type="PANTHER" id="PTHR42792:SF1">
    <property type="entry name" value="FLAGELLAR HOOK-ASSOCIATED PROTEIN 3"/>
    <property type="match status" value="1"/>
</dbReference>
<comment type="similarity">
    <text evidence="3">Belongs to the bacterial flagellin family.</text>
</comment>
<dbReference type="EMBL" id="WXYQ01000009">
    <property type="protein sequence ID" value="NBG96483.1"/>
    <property type="molecule type" value="Genomic_DNA"/>
</dbReference>
<evidence type="ECO:0000313" key="6">
    <source>
        <dbReference type="EMBL" id="NBG96483.1"/>
    </source>
</evidence>
<feature type="domain" description="Flagellin N-terminal" evidence="5">
    <location>
        <begin position="7"/>
        <end position="138"/>
    </location>
</feature>
<evidence type="ECO:0000259" key="5">
    <source>
        <dbReference type="Pfam" id="PF00669"/>
    </source>
</evidence>
<proteinExistence type="inferred from homology"/>
<organism evidence="6 7">
    <name type="scientific">Pyruvatibacter mobilis</name>
    <dbReference type="NCBI Taxonomy" id="1712261"/>
    <lineage>
        <taxon>Bacteria</taxon>
        <taxon>Pseudomonadati</taxon>
        <taxon>Pseudomonadota</taxon>
        <taxon>Alphaproteobacteria</taxon>
        <taxon>Hyphomicrobiales</taxon>
        <taxon>Parvibaculaceae</taxon>
        <taxon>Pyruvatibacter</taxon>
    </lineage>
</organism>